<dbReference type="EMBL" id="JAWDJX010000001">
    <property type="protein sequence ID" value="KAK3058798.1"/>
    <property type="molecule type" value="Genomic_DNA"/>
</dbReference>
<protein>
    <submittedName>
        <fullName evidence="1">Uncharacterized protein</fullName>
    </submittedName>
</protein>
<dbReference type="AlphaFoldDB" id="A0AAJ0LX48"/>
<gene>
    <name evidence="1" type="ORF">LTR09_000363</name>
</gene>
<reference evidence="1" key="1">
    <citation type="submission" date="2023-04" db="EMBL/GenBank/DDBJ databases">
        <title>Black Yeasts Isolated from many extreme environments.</title>
        <authorList>
            <person name="Coleine C."/>
            <person name="Stajich J.E."/>
            <person name="Selbmann L."/>
        </authorList>
    </citation>
    <scope>NUCLEOTIDE SEQUENCE</scope>
    <source>
        <strain evidence="1">CCFEE 5312</strain>
    </source>
</reference>
<evidence type="ECO:0000313" key="2">
    <source>
        <dbReference type="Proteomes" id="UP001271007"/>
    </source>
</evidence>
<organism evidence="1 2">
    <name type="scientific">Extremus antarcticus</name>
    <dbReference type="NCBI Taxonomy" id="702011"/>
    <lineage>
        <taxon>Eukaryota</taxon>
        <taxon>Fungi</taxon>
        <taxon>Dikarya</taxon>
        <taxon>Ascomycota</taxon>
        <taxon>Pezizomycotina</taxon>
        <taxon>Dothideomycetes</taxon>
        <taxon>Dothideomycetidae</taxon>
        <taxon>Mycosphaerellales</taxon>
        <taxon>Extremaceae</taxon>
        <taxon>Extremus</taxon>
    </lineage>
</organism>
<comment type="caution">
    <text evidence="1">The sequence shown here is derived from an EMBL/GenBank/DDBJ whole genome shotgun (WGS) entry which is preliminary data.</text>
</comment>
<name>A0AAJ0LX48_9PEZI</name>
<sequence>MAATNEDPWKISSQDFGGTDRELVNFAQNRSAIARHKAEASTKPAEVWQMDVKICRGDTFTLAPITFTEGPLKGRQAFVIMSFTPFRFMDLPAELRTDILTIVLKEQTTIAISILKTTGRDHRPVRTSHSSIRLHSSFSWNKQCGKWLGMPPASLAVARVSKGMAQEALPLAYGTNKFGFDTTSDAHLFLETIGSSKQHLRYAAFAKDCGYTQNYGRKLFEGLLSADSLRSVEINHKMICSTTGRDQGRVPLTSFVDDALPLLKMLHESLLRKGNLAYTVLDIVKITASQGQCYQCQTGKGSCIFITHKSSTTCRVPCRGTDMEQHCLLMEEEMKATLAKKLKLKL</sequence>
<dbReference type="PANTHER" id="PTHR42085:SF1">
    <property type="entry name" value="F-BOX DOMAIN-CONTAINING PROTEIN"/>
    <property type="match status" value="1"/>
</dbReference>
<dbReference type="Proteomes" id="UP001271007">
    <property type="component" value="Unassembled WGS sequence"/>
</dbReference>
<evidence type="ECO:0000313" key="1">
    <source>
        <dbReference type="EMBL" id="KAK3058798.1"/>
    </source>
</evidence>
<proteinExistence type="predicted"/>
<dbReference type="PANTHER" id="PTHR42085">
    <property type="entry name" value="F-BOX DOMAIN-CONTAINING PROTEIN"/>
    <property type="match status" value="1"/>
</dbReference>
<accession>A0AAJ0LX48</accession>
<dbReference type="InterPro" id="IPR038883">
    <property type="entry name" value="AN11006-like"/>
</dbReference>
<keyword evidence="2" id="KW-1185">Reference proteome</keyword>